<dbReference type="EMBL" id="JAMKPW020000015">
    <property type="protein sequence ID" value="KAK8210352.1"/>
    <property type="molecule type" value="Genomic_DNA"/>
</dbReference>
<proteinExistence type="predicted"/>
<sequence>MKTTVTFTALALATSALAQSLSGLPSCAVRQQTLAFAQQFCGSAGVTITLPTAAAGTDTATSSLAAYTSTTTAPGSSSSVAVTSVTTIPAGYNPAIAGNNGTGISTVPSNSTASMAVTSTMATPSVTTTTSSTPEAFTGAAVLVTAGQWVVGGVAALERRGDEDLLLRYEKRFLASYKPAQVTIPDLFKQELLCSHTSIPSHHLPSPFPIPIPSPPNPPPQLPHLPPKPPILPLQPLPLLLQPLNPLNQPLHLLLRRPTQLLNNLKHPPQAQHNDQTRHLLQNTSQQNIDDETRENDQRVEDVEFAPEVTEPERPDAGQQLQHEQAAED</sequence>
<gene>
    <name evidence="1" type="ORF">M8818_003521</name>
</gene>
<keyword evidence="2" id="KW-1185">Reference proteome</keyword>
<name>A0ACC3SHH0_9PEZI</name>
<evidence type="ECO:0000313" key="2">
    <source>
        <dbReference type="Proteomes" id="UP001320706"/>
    </source>
</evidence>
<comment type="caution">
    <text evidence="1">The sequence shown here is derived from an EMBL/GenBank/DDBJ whole genome shotgun (WGS) entry which is preliminary data.</text>
</comment>
<accession>A0ACC3SHH0</accession>
<evidence type="ECO:0000313" key="1">
    <source>
        <dbReference type="EMBL" id="KAK8210352.1"/>
    </source>
</evidence>
<protein>
    <submittedName>
        <fullName evidence="1">Uncharacterized protein</fullName>
    </submittedName>
</protein>
<organism evidence="1 2">
    <name type="scientific">Zalaria obscura</name>
    <dbReference type="NCBI Taxonomy" id="2024903"/>
    <lineage>
        <taxon>Eukaryota</taxon>
        <taxon>Fungi</taxon>
        <taxon>Dikarya</taxon>
        <taxon>Ascomycota</taxon>
        <taxon>Pezizomycotina</taxon>
        <taxon>Dothideomycetes</taxon>
        <taxon>Dothideomycetidae</taxon>
        <taxon>Dothideales</taxon>
        <taxon>Zalariaceae</taxon>
        <taxon>Zalaria</taxon>
    </lineage>
</organism>
<reference evidence="1" key="1">
    <citation type="submission" date="2024-02" db="EMBL/GenBank/DDBJ databases">
        <title>Metagenome Assembled Genome of Zalaria obscura JY119.</title>
        <authorList>
            <person name="Vighnesh L."/>
            <person name="Jagadeeshwari U."/>
            <person name="Venkata Ramana C."/>
            <person name="Sasikala C."/>
        </authorList>
    </citation>
    <scope>NUCLEOTIDE SEQUENCE</scope>
    <source>
        <strain evidence="1">JY119</strain>
    </source>
</reference>
<dbReference type="Proteomes" id="UP001320706">
    <property type="component" value="Unassembled WGS sequence"/>
</dbReference>